<comment type="catalytic activity">
    <reaction evidence="1">
        <text>ATP + protein L-histidine = ADP + protein N-phospho-L-histidine.</text>
        <dbReference type="EC" id="2.7.13.3"/>
    </reaction>
</comment>
<comment type="subcellular location">
    <subcellularLocation>
        <location evidence="2">Cell inner membrane</location>
        <topology evidence="2">Multi-pass membrane protein</topology>
    </subcellularLocation>
</comment>
<proteinExistence type="predicted"/>
<dbReference type="CDD" id="cd17580">
    <property type="entry name" value="REC_2_DhkD-like"/>
    <property type="match status" value="1"/>
</dbReference>
<keyword evidence="6" id="KW-0418">Kinase</keyword>
<dbReference type="InterPro" id="IPR003661">
    <property type="entry name" value="HisK_dim/P_dom"/>
</dbReference>
<dbReference type="SMART" id="SM00388">
    <property type="entry name" value="HisKA"/>
    <property type="match status" value="1"/>
</dbReference>
<evidence type="ECO:0000256" key="6">
    <source>
        <dbReference type="ARBA" id="ARBA00022777"/>
    </source>
</evidence>
<dbReference type="Proteomes" id="UP000195221">
    <property type="component" value="Unassembled WGS sequence"/>
</dbReference>
<dbReference type="InterPro" id="IPR036097">
    <property type="entry name" value="HisK_dim/P_sf"/>
</dbReference>
<dbReference type="InterPro" id="IPR036890">
    <property type="entry name" value="HATPase_C_sf"/>
</dbReference>
<feature type="domain" description="Response regulatory" evidence="9">
    <location>
        <begin position="420"/>
        <end position="536"/>
    </location>
</feature>
<dbReference type="FunFam" id="3.30.565.10:FF:000006">
    <property type="entry name" value="Sensor histidine kinase WalK"/>
    <property type="match status" value="1"/>
</dbReference>
<name>A0A242MXR8_CABSO</name>
<dbReference type="Gene3D" id="3.30.450.20">
    <property type="entry name" value="PAS domain"/>
    <property type="match status" value="1"/>
</dbReference>
<dbReference type="InterPro" id="IPR004358">
    <property type="entry name" value="Sig_transdc_His_kin-like_C"/>
</dbReference>
<dbReference type="GO" id="GO:0008168">
    <property type="term" value="F:methyltransferase activity"/>
    <property type="evidence" value="ECO:0007669"/>
    <property type="project" value="UniProtKB-KW"/>
</dbReference>
<dbReference type="CDD" id="cd00082">
    <property type="entry name" value="HisKA"/>
    <property type="match status" value="1"/>
</dbReference>
<evidence type="ECO:0000256" key="5">
    <source>
        <dbReference type="ARBA" id="ARBA00022679"/>
    </source>
</evidence>
<evidence type="ECO:0000259" key="8">
    <source>
        <dbReference type="PROSITE" id="PS50109"/>
    </source>
</evidence>
<dbReference type="InterPro" id="IPR011006">
    <property type="entry name" value="CheY-like_superfamily"/>
</dbReference>
<dbReference type="PROSITE" id="PS50110">
    <property type="entry name" value="RESPONSE_REGULATORY"/>
    <property type="match status" value="1"/>
</dbReference>
<evidence type="ECO:0000256" key="1">
    <source>
        <dbReference type="ARBA" id="ARBA00000085"/>
    </source>
</evidence>
<dbReference type="Pfam" id="PF00512">
    <property type="entry name" value="HisKA"/>
    <property type="match status" value="1"/>
</dbReference>
<dbReference type="Pfam" id="PF00072">
    <property type="entry name" value="Response_reg"/>
    <property type="match status" value="1"/>
</dbReference>
<dbReference type="PANTHER" id="PTHR43547">
    <property type="entry name" value="TWO-COMPONENT HISTIDINE KINASE"/>
    <property type="match status" value="1"/>
</dbReference>
<dbReference type="EMBL" id="NBTZ01000042">
    <property type="protein sequence ID" value="OTP76113.1"/>
    <property type="molecule type" value="Genomic_DNA"/>
</dbReference>
<dbReference type="InterPro" id="IPR035965">
    <property type="entry name" value="PAS-like_dom_sf"/>
</dbReference>
<feature type="modified residue" description="4-aspartylphosphate" evidence="7">
    <location>
        <position position="469"/>
    </location>
</feature>
<sequence>MPALTPQRPSYEGWRYNVGVSLRDLPPIADAYDLAACGLMTTLGNGTIVRVNATFCRWVGYQASELVELRRLQDFLTIGGKVFQQTHWAPLLQMQRSVAEVKLDIKQRDETLIPMLINASRRVYRDEIFDDFSFVVVKDRHAYERELLLARKNAEDALEAKRDAQHALLLADRRKDEFLATLAHELRNPLGPMRMVLDLLGLKEFSDSQVRWSHEVLNRQLGHLSHLVDDLLEVSRINEGKIELRKTRVDLSTLMRTAVETSQTIVNAASHELTVEYPSTPVFLDADPTRLSQVFSNLLINAAKYTPRGGTLRFTGTQDQGDAVITVQDSGIGISADDLPKLFQTFSQLIEGRDLSQGGLGIGLSLVRTLVDLHGGIVTAASAGVGMGSEFTVKLPALLDLGISGTSELAPPPAKTRPQRVLVVDDNEDAAASLAMLLEMEGHTMQVAENGLRAIQLLGEFHPDTVVLDIGLPGMDGYEVARNIRETPSGQKLLLIALTGWGQEQDKSDAKASGFDFHFTKPVDVQRLLDALNGSESVPRL</sequence>
<evidence type="ECO:0000313" key="10">
    <source>
        <dbReference type="EMBL" id="OTP76113.1"/>
    </source>
</evidence>
<dbReference type="Gene3D" id="3.30.565.10">
    <property type="entry name" value="Histidine kinase-like ATPase, C-terminal domain"/>
    <property type="match status" value="1"/>
</dbReference>
<dbReference type="GO" id="GO:0005886">
    <property type="term" value="C:plasma membrane"/>
    <property type="evidence" value="ECO:0007669"/>
    <property type="project" value="UniProtKB-SubCell"/>
</dbReference>
<accession>A0A242MXR8</accession>
<evidence type="ECO:0000256" key="4">
    <source>
        <dbReference type="ARBA" id="ARBA00022553"/>
    </source>
</evidence>
<evidence type="ECO:0000259" key="9">
    <source>
        <dbReference type="PROSITE" id="PS50110"/>
    </source>
</evidence>
<dbReference type="SUPFAM" id="SSF47384">
    <property type="entry name" value="Homodimeric domain of signal transducing histidine kinase"/>
    <property type="match status" value="1"/>
</dbReference>
<comment type="caution">
    <text evidence="10">The sequence shown here is derived from an EMBL/GenBank/DDBJ whole genome shotgun (WGS) entry which is preliminary data.</text>
</comment>
<gene>
    <name evidence="10" type="ORF">PAMC26577_11880</name>
</gene>
<dbReference type="SMART" id="SM00387">
    <property type="entry name" value="HATPase_c"/>
    <property type="match status" value="1"/>
</dbReference>
<dbReference type="InterPro" id="IPR003594">
    <property type="entry name" value="HATPase_dom"/>
</dbReference>
<dbReference type="EC" id="2.7.13.3" evidence="3"/>
<dbReference type="SUPFAM" id="SSF55874">
    <property type="entry name" value="ATPase domain of HSP90 chaperone/DNA topoisomerase II/histidine kinase"/>
    <property type="match status" value="1"/>
</dbReference>
<dbReference type="PROSITE" id="PS50109">
    <property type="entry name" value="HIS_KIN"/>
    <property type="match status" value="1"/>
</dbReference>
<dbReference type="PRINTS" id="PR00344">
    <property type="entry name" value="BCTRLSENSOR"/>
</dbReference>
<feature type="domain" description="Histidine kinase" evidence="8">
    <location>
        <begin position="181"/>
        <end position="399"/>
    </location>
</feature>
<dbReference type="GO" id="GO:0000155">
    <property type="term" value="F:phosphorelay sensor kinase activity"/>
    <property type="evidence" value="ECO:0007669"/>
    <property type="project" value="InterPro"/>
</dbReference>
<keyword evidence="10" id="KW-0489">Methyltransferase</keyword>
<dbReference type="AlphaFoldDB" id="A0A242MXR8"/>
<dbReference type="Gene3D" id="3.40.50.2300">
    <property type="match status" value="1"/>
</dbReference>
<evidence type="ECO:0000256" key="3">
    <source>
        <dbReference type="ARBA" id="ARBA00012438"/>
    </source>
</evidence>
<protein>
    <recommendedName>
        <fullName evidence="3">histidine kinase</fullName>
        <ecNumber evidence="3">2.7.13.3</ecNumber>
    </recommendedName>
</protein>
<keyword evidence="4 7" id="KW-0597">Phosphoprotein</keyword>
<dbReference type="SMART" id="SM00448">
    <property type="entry name" value="REC"/>
    <property type="match status" value="1"/>
</dbReference>
<reference evidence="10 11" key="1">
    <citation type="submission" date="2017-03" db="EMBL/GenBank/DDBJ databases">
        <title>Genome analysis of strain PAMC 26577.</title>
        <authorList>
            <person name="Oh H.-M."/>
            <person name="Yang J.-A."/>
        </authorList>
    </citation>
    <scope>NUCLEOTIDE SEQUENCE [LARGE SCALE GENOMIC DNA]</scope>
    <source>
        <strain evidence="10 11">PAMC 26577</strain>
    </source>
</reference>
<evidence type="ECO:0000256" key="7">
    <source>
        <dbReference type="PROSITE-ProRule" id="PRU00169"/>
    </source>
</evidence>
<dbReference type="InterPro" id="IPR005467">
    <property type="entry name" value="His_kinase_dom"/>
</dbReference>
<dbReference type="InterPro" id="IPR001789">
    <property type="entry name" value="Sig_transdc_resp-reg_receiver"/>
</dbReference>
<keyword evidence="5 10" id="KW-0808">Transferase</keyword>
<dbReference type="Pfam" id="PF02518">
    <property type="entry name" value="HATPase_c"/>
    <property type="match status" value="1"/>
</dbReference>
<dbReference type="SUPFAM" id="SSF52172">
    <property type="entry name" value="CheY-like"/>
    <property type="match status" value="1"/>
</dbReference>
<dbReference type="Gene3D" id="1.10.287.130">
    <property type="match status" value="1"/>
</dbReference>
<dbReference type="GO" id="GO:0032259">
    <property type="term" value="P:methylation"/>
    <property type="evidence" value="ECO:0007669"/>
    <property type="project" value="UniProtKB-KW"/>
</dbReference>
<dbReference type="SUPFAM" id="SSF55785">
    <property type="entry name" value="PYP-like sensor domain (PAS domain)"/>
    <property type="match status" value="1"/>
</dbReference>
<evidence type="ECO:0000313" key="11">
    <source>
        <dbReference type="Proteomes" id="UP000195221"/>
    </source>
</evidence>
<organism evidence="10 11">
    <name type="scientific">Caballeronia sordidicola</name>
    <name type="common">Burkholderia sordidicola</name>
    <dbReference type="NCBI Taxonomy" id="196367"/>
    <lineage>
        <taxon>Bacteria</taxon>
        <taxon>Pseudomonadati</taxon>
        <taxon>Pseudomonadota</taxon>
        <taxon>Betaproteobacteria</taxon>
        <taxon>Burkholderiales</taxon>
        <taxon>Burkholderiaceae</taxon>
        <taxon>Caballeronia</taxon>
    </lineage>
</organism>
<evidence type="ECO:0000256" key="2">
    <source>
        <dbReference type="ARBA" id="ARBA00004429"/>
    </source>
</evidence>
<dbReference type="PANTHER" id="PTHR43547:SF2">
    <property type="entry name" value="HYBRID SIGNAL TRANSDUCTION HISTIDINE KINASE C"/>
    <property type="match status" value="1"/>
</dbReference>